<feature type="region of interest" description="Disordered" evidence="1">
    <location>
        <begin position="161"/>
        <end position="211"/>
    </location>
</feature>
<evidence type="ECO:0000313" key="2">
    <source>
        <dbReference type="EMBL" id="CAE0043128.1"/>
    </source>
</evidence>
<dbReference type="SUPFAM" id="SSF47095">
    <property type="entry name" value="HMG-box"/>
    <property type="match status" value="1"/>
</dbReference>
<feature type="compositionally biased region" description="Basic and acidic residues" evidence="1">
    <location>
        <begin position="1"/>
        <end position="10"/>
    </location>
</feature>
<dbReference type="GO" id="GO:2000779">
    <property type="term" value="P:regulation of double-strand break repair"/>
    <property type="evidence" value="ECO:0007669"/>
    <property type="project" value="TreeGrafter"/>
</dbReference>
<dbReference type="PANTHER" id="PTHR13468:SF1">
    <property type="entry name" value="PROTEIN DEK"/>
    <property type="match status" value="1"/>
</dbReference>
<feature type="compositionally biased region" description="Basic residues" evidence="1">
    <location>
        <begin position="167"/>
        <end position="202"/>
    </location>
</feature>
<dbReference type="AlphaFoldDB" id="A0A7S2ZKH6"/>
<dbReference type="InterPro" id="IPR036910">
    <property type="entry name" value="HMG_box_dom_sf"/>
</dbReference>
<dbReference type="GO" id="GO:0005634">
    <property type="term" value="C:nucleus"/>
    <property type="evidence" value="ECO:0007669"/>
    <property type="project" value="TreeGrafter"/>
</dbReference>
<reference evidence="2" key="1">
    <citation type="submission" date="2021-01" db="EMBL/GenBank/DDBJ databases">
        <authorList>
            <person name="Corre E."/>
            <person name="Pelletier E."/>
            <person name="Niang G."/>
            <person name="Scheremetjew M."/>
            <person name="Finn R."/>
            <person name="Kale V."/>
            <person name="Holt S."/>
            <person name="Cochrane G."/>
            <person name="Meng A."/>
            <person name="Brown T."/>
            <person name="Cohen L."/>
        </authorList>
    </citation>
    <scope>NUCLEOTIDE SEQUENCE</scope>
    <source>
        <strain evidence="2">CCMP 769</strain>
    </source>
</reference>
<evidence type="ECO:0008006" key="4">
    <source>
        <dbReference type="Google" id="ProtNLM"/>
    </source>
</evidence>
<feature type="compositionally biased region" description="Basic and acidic residues" evidence="1">
    <location>
        <begin position="290"/>
        <end position="328"/>
    </location>
</feature>
<dbReference type="InterPro" id="IPR044198">
    <property type="entry name" value="DEK"/>
</dbReference>
<dbReference type="GO" id="GO:0003677">
    <property type="term" value="F:DNA binding"/>
    <property type="evidence" value="ECO:0007669"/>
    <property type="project" value="InterPro"/>
</dbReference>
<organism evidence="2">
    <name type="scientific">Rhodosorus marinus</name>
    <dbReference type="NCBI Taxonomy" id="101924"/>
    <lineage>
        <taxon>Eukaryota</taxon>
        <taxon>Rhodophyta</taxon>
        <taxon>Stylonematophyceae</taxon>
        <taxon>Stylonematales</taxon>
        <taxon>Stylonemataceae</taxon>
        <taxon>Rhodosorus</taxon>
    </lineage>
</organism>
<protein>
    <recommendedName>
        <fullName evidence="4">DEK C-terminal domain-containing protein</fullName>
    </recommendedName>
</protein>
<name>A0A7S2ZKH6_9RHOD</name>
<dbReference type="GO" id="GO:0042393">
    <property type="term" value="F:histone binding"/>
    <property type="evidence" value="ECO:0007669"/>
    <property type="project" value="TreeGrafter"/>
</dbReference>
<dbReference type="EMBL" id="HBHW01014320">
    <property type="protein sequence ID" value="CAE0043130.1"/>
    <property type="molecule type" value="Transcribed_RNA"/>
</dbReference>
<gene>
    <name evidence="2" type="ORF">RMAR00112_LOCUS11099</name>
    <name evidence="3" type="ORF">RMAR00112_LOCUS11101</name>
</gene>
<sequence>MTETEEKTEQPVEAPKPGILDEDPVKEGKRKRKSVEKLYDEVPPPVKKKSTEYVEGDGQPIGELEAFTVGIKSKDMIFLKKFHRVLYNSPGSRKNIRSSLRKFRGFNFGSEADEKKKLEQLEKFSKTEISGFCGLLGLSHNKEKHALSTALLDFLKKPAASLSKAPPPKKLKVKASSKSKSAMKKSKTGKNTTKKVPGKKKKPNVEDEEDSYYMNFINQERAKMEAQNPGATNTEIIFLCGAEFGKKYEIVVDEDDGDEQEEDDAAEEEEGEEDGVDAEDGEDEEEEDKVEERAKPDSTNKGETETKAEEKDEAKDHGDPAEEKTNGE</sequence>
<proteinExistence type="predicted"/>
<feature type="compositionally biased region" description="Acidic residues" evidence="1">
    <location>
        <begin position="251"/>
        <end position="289"/>
    </location>
</feature>
<accession>A0A7S2ZKH6</accession>
<dbReference type="GO" id="GO:0006325">
    <property type="term" value="P:chromatin organization"/>
    <property type="evidence" value="ECO:0007669"/>
    <property type="project" value="InterPro"/>
</dbReference>
<dbReference type="EMBL" id="HBHW01014318">
    <property type="protein sequence ID" value="CAE0043128.1"/>
    <property type="molecule type" value="Transcribed_RNA"/>
</dbReference>
<evidence type="ECO:0000256" key="1">
    <source>
        <dbReference type="SAM" id="MobiDB-lite"/>
    </source>
</evidence>
<feature type="region of interest" description="Disordered" evidence="1">
    <location>
        <begin position="1"/>
        <end position="42"/>
    </location>
</feature>
<dbReference type="PANTHER" id="PTHR13468">
    <property type="entry name" value="DEK PROTEIN"/>
    <property type="match status" value="1"/>
</dbReference>
<evidence type="ECO:0000313" key="3">
    <source>
        <dbReference type="EMBL" id="CAE0043130.1"/>
    </source>
</evidence>
<feature type="region of interest" description="Disordered" evidence="1">
    <location>
        <begin position="250"/>
        <end position="328"/>
    </location>
</feature>